<feature type="compositionally biased region" description="Low complexity" evidence="2">
    <location>
        <begin position="225"/>
        <end position="234"/>
    </location>
</feature>
<accession>A0A7R8V7R1</accession>
<protein>
    <submittedName>
        <fullName evidence="3">Uncharacterized protein</fullName>
    </submittedName>
</protein>
<dbReference type="Proteomes" id="UP000594454">
    <property type="component" value="Chromosome 6"/>
</dbReference>
<evidence type="ECO:0000313" key="3">
    <source>
        <dbReference type="EMBL" id="CAD7093582.1"/>
    </source>
</evidence>
<feature type="region of interest" description="Disordered" evidence="2">
    <location>
        <begin position="223"/>
        <end position="246"/>
    </location>
</feature>
<keyword evidence="4" id="KW-1185">Reference proteome</keyword>
<dbReference type="InParanoid" id="A0A7R8V7R1"/>
<keyword evidence="1" id="KW-0175">Coiled coil</keyword>
<evidence type="ECO:0000313" key="4">
    <source>
        <dbReference type="Proteomes" id="UP000594454"/>
    </source>
</evidence>
<evidence type="ECO:0000256" key="2">
    <source>
        <dbReference type="SAM" id="MobiDB-lite"/>
    </source>
</evidence>
<feature type="compositionally biased region" description="Polar residues" evidence="2">
    <location>
        <begin position="298"/>
        <end position="326"/>
    </location>
</feature>
<dbReference type="AlphaFoldDB" id="A0A7R8V7R1"/>
<feature type="region of interest" description="Disordered" evidence="2">
    <location>
        <begin position="13"/>
        <end position="44"/>
    </location>
</feature>
<organism evidence="3 4">
    <name type="scientific">Hermetia illucens</name>
    <name type="common">Black soldier fly</name>
    <dbReference type="NCBI Taxonomy" id="343691"/>
    <lineage>
        <taxon>Eukaryota</taxon>
        <taxon>Metazoa</taxon>
        <taxon>Ecdysozoa</taxon>
        <taxon>Arthropoda</taxon>
        <taxon>Hexapoda</taxon>
        <taxon>Insecta</taxon>
        <taxon>Pterygota</taxon>
        <taxon>Neoptera</taxon>
        <taxon>Endopterygota</taxon>
        <taxon>Diptera</taxon>
        <taxon>Brachycera</taxon>
        <taxon>Stratiomyomorpha</taxon>
        <taxon>Stratiomyidae</taxon>
        <taxon>Hermetiinae</taxon>
        <taxon>Hermetia</taxon>
    </lineage>
</organism>
<feature type="coiled-coil region" evidence="1">
    <location>
        <begin position="134"/>
        <end position="161"/>
    </location>
</feature>
<sequence>MSHLFRALKKIPKIPSNSQPPISHFESDETTAKKSKDPEASQTVENLPFSDLIDENSPAVEITKEAKEDLVIDSSVEDLKLFCDKLDDFIEKSQNILDKAYANDAQRVLQRRLKNSVTELLNIQNQVKTIVDNIKSVKMQITAVRNNIEDHKNKLNTLKAEERRTRFLLAHETNKREKNARNQEKCISRNRESSLPKYYITSNSGGTSRPAAGRTTFISIPAGAENESNSNNSNFIAPNRPPRNSNRTLATTVKRVKAIRAKKDSMIPLPQSDPNGVTIFLRPINESDRRDNLHNAPSHHSTPSTSIVNFPWFNNNPPDQTHSDTATNSVVSASNSLFVFSSSGRFDDLD</sequence>
<name>A0A7R8V7R1_HERIL</name>
<proteinExistence type="predicted"/>
<dbReference type="EMBL" id="LR899014">
    <property type="protein sequence ID" value="CAD7093582.1"/>
    <property type="molecule type" value="Genomic_DNA"/>
</dbReference>
<feature type="region of interest" description="Disordered" evidence="2">
    <location>
        <begin position="288"/>
        <end position="326"/>
    </location>
</feature>
<dbReference type="OrthoDB" id="10502224at2759"/>
<reference evidence="3 4" key="1">
    <citation type="submission" date="2020-11" db="EMBL/GenBank/DDBJ databases">
        <authorList>
            <person name="Wallbank WR R."/>
            <person name="Pardo Diaz C."/>
            <person name="Kozak K."/>
            <person name="Martin S."/>
            <person name="Jiggins C."/>
            <person name="Moest M."/>
            <person name="Warren A I."/>
            <person name="Generalovic N T."/>
            <person name="Byers J.R.P. K."/>
            <person name="Montejo-Kovacevich G."/>
            <person name="Yen C E."/>
        </authorList>
    </citation>
    <scope>NUCLEOTIDE SEQUENCE [LARGE SCALE GENOMIC DNA]</scope>
</reference>
<evidence type="ECO:0000256" key="1">
    <source>
        <dbReference type="SAM" id="Coils"/>
    </source>
</evidence>
<gene>
    <name evidence="3" type="ORF">HERILL_LOCUS15856</name>
</gene>
<feature type="compositionally biased region" description="Basic and acidic residues" evidence="2">
    <location>
        <begin position="25"/>
        <end position="39"/>
    </location>
</feature>